<evidence type="ECO:0000259" key="5">
    <source>
        <dbReference type="PROSITE" id="PS50090"/>
    </source>
</evidence>
<proteinExistence type="predicted"/>
<dbReference type="AlphaFoldDB" id="A0A835WKR4"/>
<feature type="region of interest" description="Disordered" evidence="4">
    <location>
        <begin position="977"/>
        <end position="1000"/>
    </location>
</feature>
<dbReference type="EMBL" id="JAEHOD010000015">
    <property type="protein sequence ID" value="KAG2449192.1"/>
    <property type="molecule type" value="Genomic_DNA"/>
</dbReference>
<feature type="domain" description="Myb-like" evidence="5">
    <location>
        <begin position="11"/>
        <end position="61"/>
    </location>
</feature>
<feature type="compositionally biased region" description="Polar residues" evidence="4">
    <location>
        <begin position="465"/>
        <end position="481"/>
    </location>
</feature>
<keyword evidence="8" id="KW-1185">Reference proteome</keyword>
<dbReference type="InterPro" id="IPR051644">
    <property type="entry name" value="TRAMP_AT-DNA-binding"/>
</dbReference>
<dbReference type="PROSITE" id="PS50090">
    <property type="entry name" value="MYB_LIKE"/>
    <property type="match status" value="1"/>
</dbReference>
<dbReference type="PANTHER" id="PTHR46543">
    <property type="entry name" value="ZINC FINGER CCHC DOMAIN-CONTAINING PROTEIN 7"/>
    <property type="match status" value="1"/>
</dbReference>
<dbReference type="Pfam" id="PF00249">
    <property type="entry name" value="Myb_DNA-binding"/>
    <property type="match status" value="1"/>
</dbReference>
<feature type="region of interest" description="Disordered" evidence="4">
    <location>
        <begin position="748"/>
        <end position="767"/>
    </location>
</feature>
<dbReference type="GO" id="GO:0071035">
    <property type="term" value="P:nuclear polyadenylation-dependent rRNA catabolic process"/>
    <property type="evidence" value="ECO:0007669"/>
    <property type="project" value="TreeGrafter"/>
</dbReference>
<evidence type="ECO:0000256" key="3">
    <source>
        <dbReference type="ARBA" id="ARBA00023242"/>
    </source>
</evidence>
<dbReference type="OrthoDB" id="549385at2759"/>
<feature type="compositionally biased region" description="Low complexity" evidence="4">
    <location>
        <begin position="541"/>
        <end position="561"/>
    </location>
</feature>
<protein>
    <recommendedName>
        <fullName evidence="9">Myb-like domain-containing protein</fullName>
    </recommendedName>
</protein>
<comment type="caution">
    <text evidence="7">The sequence shown here is derived from an EMBL/GenBank/DDBJ whole genome shotgun (WGS) entry which is preliminary data.</text>
</comment>
<dbReference type="GO" id="GO:0071036">
    <property type="term" value="P:nuclear polyadenylation-dependent snoRNA catabolic process"/>
    <property type="evidence" value="ECO:0007669"/>
    <property type="project" value="TreeGrafter"/>
</dbReference>
<name>A0A835WKR4_9CHLO</name>
<feature type="compositionally biased region" description="Gly residues" evidence="4">
    <location>
        <begin position="657"/>
        <end position="668"/>
    </location>
</feature>
<dbReference type="GO" id="GO:0003723">
    <property type="term" value="F:RNA binding"/>
    <property type="evidence" value="ECO:0007669"/>
    <property type="project" value="TreeGrafter"/>
</dbReference>
<dbReference type="Gene3D" id="1.10.10.60">
    <property type="entry name" value="Homeodomain-like"/>
    <property type="match status" value="1"/>
</dbReference>
<feature type="compositionally biased region" description="Gly residues" evidence="4">
    <location>
        <begin position="253"/>
        <end position="279"/>
    </location>
</feature>
<feature type="region of interest" description="Disordered" evidence="4">
    <location>
        <begin position="351"/>
        <end position="380"/>
    </location>
</feature>
<feature type="compositionally biased region" description="Low complexity" evidence="4">
    <location>
        <begin position="828"/>
        <end position="850"/>
    </location>
</feature>
<dbReference type="PANTHER" id="PTHR46543:SF2">
    <property type="entry name" value="AGAP013096-PA"/>
    <property type="match status" value="1"/>
</dbReference>
<dbReference type="PROSITE" id="PS51294">
    <property type="entry name" value="HTH_MYB"/>
    <property type="match status" value="1"/>
</dbReference>
<gene>
    <name evidence="7" type="ORF">HYH02_005939</name>
</gene>
<organism evidence="7 8">
    <name type="scientific">Chlamydomonas schloesseri</name>
    <dbReference type="NCBI Taxonomy" id="2026947"/>
    <lineage>
        <taxon>Eukaryota</taxon>
        <taxon>Viridiplantae</taxon>
        <taxon>Chlorophyta</taxon>
        <taxon>core chlorophytes</taxon>
        <taxon>Chlorophyceae</taxon>
        <taxon>CS clade</taxon>
        <taxon>Chlamydomonadales</taxon>
        <taxon>Chlamydomonadaceae</taxon>
        <taxon>Chlamydomonas</taxon>
    </lineage>
</organism>
<dbReference type="GO" id="GO:0031499">
    <property type="term" value="C:TRAMP complex"/>
    <property type="evidence" value="ECO:0007669"/>
    <property type="project" value="TreeGrafter"/>
</dbReference>
<dbReference type="GO" id="GO:0071038">
    <property type="term" value="P:TRAMP-dependent tRNA surveillance pathway"/>
    <property type="evidence" value="ECO:0007669"/>
    <property type="project" value="TreeGrafter"/>
</dbReference>
<comment type="subcellular location">
    <subcellularLocation>
        <location evidence="1">Nucleus</location>
    </subcellularLocation>
</comment>
<feature type="compositionally biased region" description="Low complexity" evidence="4">
    <location>
        <begin position="698"/>
        <end position="709"/>
    </location>
</feature>
<accession>A0A835WKR4</accession>
<evidence type="ECO:0000256" key="4">
    <source>
        <dbReference type="SAM" id="MobiDB-lite"/>
    </source>
</evidence>
<dbReference type="InterPro" id="IPR017930">
    <property type="entry name" value="Myb_dom"/>
</dbReference>
<feature type="compositionally biased region" description="Low complexity" evidence="4">
    <location>
        <begin position="726"/>
        <end position="740"/>
    </location>
</feature>
<feature type="compositionally biased region" description="Low complexity" evidence="4">
    <location>
        <begin position="489"/>
        <end position="530"/>
    </location>
</feature>
<evidence type="ECO:0000256" key="1">
    <source>
        <dbReference type="ARBA" id="ARBA00004123"/>
    </source>
</evidence>
<dbReference type="SMART" id="SM00717">
    <property type="entry name" value="SANT"/>
    <property type="match status" value="1"/>
</dbReference>
<dbReference type="GO" id="GO:0071039">
    <property type="term" value="P:nuclear polyadenylation-dependent CUT catabolic process"/>
    <property type="evidence" value="ECO:0007669"/>
    <property type="project" value="TreeGrafter"/>
</dbReference>
<keyword evidence="2" id="KW-0677">Repeat</keyword>
<evidence type="ECO:0008006" key="9">
    <source>
        <dbReference type="Google" id="ProtNLM"/>
    </source>
</evidence>
<feature type="region of interest" description="Disordered" evidence="4">
    <location>
        <begin position="171"/>
        <end position="222"/>
    </location>
</feature>
<evidence type="ECO:0000313" key="7">
    <source>
        <dbReference type="EMBL" id="KAG2449192.1"/>
    </source>
</evidence>
<keyword evidence="3" id="KW-0539">Nucleus</keyword>
<evidence type="ECO:0000259" key="6">
    <source>
        <dbReference type="PROSITE" id="PS51294"/>
    </source>
</evidence>
<feature type="region of interest" description="Disordered" evidence="4">
    <location>
        <begin position="397"/>
        <end position="740"/>
    </location>
</feature>
<dbReference type="GO" id="GO:0071031">
    <property type="term" value="P:nuclear mRNA surveillance of mRNA 3'-end processing"/>
    <property type="evidence" value="ECO:0007669"/>
    <property type="project" value="TreeGrafter"/>
</dbReference>
<feature type="region of interest" description="Disordered" evidence="4">
    <location>
        <begin position="815"/>
        <end position="875"/>
    </location>
</feature>
<feature type="compositionally biased region" description="Low complexity" evidence="4">
    <location>
        <begin position="614"/>
        <end position="640"/>
    </location>
</feature>
<feature type="compositionally biased region" description="Low complexity" evidence="4">
    <location>
        <begin position="397"/>
        <end position="444"/>
    </location>
</feature>
<evidence type="ECO:0000256" key="2">
    <source>
        <dbReference type="ARBA" id="ARBA00022737"/>
    </source>
</evidence>
<feature type="region of interest" description="Disordered" evidence="4">
    <location>
        <begin position="243"/>
        <end position="284"/>
    </location>
</feature>
<evidence type="ECO:0000313" key="8">
    <source>
        <dbReference type="Proteomes" id="UP000613740"/>
    </source>
</evidence>
<feature type="compositionally biased region" description="Gly residues" evidence="4">
    <location>
        <begin position="978"/>
        <end position="992"/>
    </location>
</feature>
<dbReference type="CDD" id="cd00167">
    <property type="entry name" value="SANT"/>
    <property type="match status" value="1"/>
</dbReference>
<dbReference type="GO" id="GO:0071037">
    <property type="term" value="P:nuclear polyadenylation-dependent snRNA catabolic process"/>
    <property type="evidence" value="ECO:0007669"/>
    <property type="project" value="TreeGrafter"/>
</dbReference>
<dbReference type="SUPFAM" id="SSF46689">
    <property type="entry name" value="Homeodomain-like"/>
    <property type="match status" value="1"/>
</dbReference>
<reference evidence="7" key="1">
    <citation type="journal article" date="2020" name="bioRxiv">
        <title>Comparative genomics of Chlamydomonas.</title>
        <authorList>
            <person name="Craig R.J."/>
            <person name="Hasan A.R."/>
            <person name="Ness R.W."/>
            <person name="Keightley P.D."/>
        </authorList>
    </citation>
    <scope>NUCLEOTIDE SEQUENCE</scope>
    <source>
        <strain evidence="7">CCAP 11/173</strain>
    </source>
</reference>
<dbReference type="Proteomes" id="UP000613740">
    <property type="component" value="Unassembled WGS sequence"/>
</dbReference>
<feature type="compositionally biased region" description="Gly residues" evidence="4">
    <location>
        <begin position="715"/>
        <end position="725"/>
    </location>
</feature>
<dbReference type="InterPro" id="IPR009057">
    <property type="entry name" value="Homeodomain-like_sf"/>
</dbReference>
<sequence length="1000" mass="102203">MSYDASTFSAREPGRKPPWTLAEEASLAKWHSILGNRWAAISKYLPGRSENDVKNMWHSTVRAKSCRRSSLLFNYCRAVKDCSDDATARRAAFELTQQQCAGSPLSANGGGPGVGATLAAGGAAAGGGAGGPVRMLPTKRSSASGAQQLLGLYAAQSPSTLLRGGHGLLERPFSGPVPDQLDSGILGSEPLEPAAGHDSMNHLDYSPGAAVGGSSRRPRAATATGLGLSGTCDAPGQYCGNAHHPSDHYHPGTGEGSLAGGPSSGGPGALGDGLGGGQPRDGAAFGLLQHSARPASFNGVGSGSHSPQQLGYSRMGLQHQQQHQQQQVAAALQLGQGGLNTLDRATSMPHRTSIPGNNGPLGLQDYARRVDGNGYDAGPNSGGSAALGGYGGSQSGYAGPQYVQHPPQQQQQLMQLRAAQQQQQQQHMYASSQLQLQQQHSGRYDSGGSGHGGPSRLAHMLVNTGDGSQHSGMGPRSSQDLSPHHHQHPQQAFQYQQQPQQAQYQQLAYAQQQQQEPQRQFEFHQQPQAQYVGCGYSPAPQQQQQQQPYGMHAQQQQQQQQHRTSINGGMSLMSIDTDSRPGPDGPKYRTSVNGGGAGPPLGPDNAAAYADPHYQQQQQQQQYYQPQQQYQYQQQQQQQPRTASRTLSTAGMAASGGFEGQQGDGGYAEPGIAHAGPDAHTPTAGGGVPPSHAPYGASSRQSRPSSGPSDVMIGAGPGGPGGPGGAVHMEQQQQQQQARAMAMMALAAAGGSQRGSQRGRATSGTSGHAFDELDALLEQIDVMEDSEALTLNYLAVAGGSNRGAVAAQQAVAAGGSVGGADGGHFDLQPQPRYQQEHPQQAQHKQQYQFPGLAPASHHPHGQLQDGPGGGAAAGHTSGTAMLFGGGCGGGGAGAGAGGPGGAGGRGLLGSATFSALLMNVDGAGGAGPAGPLAGGTAALPGSQRGGSMNSFRHQAPTDVVTMGLGDEDIAGMMAALAGGRGQGGQAGPGGHGPAPAPGAR</sequence>
<feature type="domain" description="HTH myb-type" evidence="6">
    <location>
        <begin position="15"/>
        <end position="65"/>
    </location>
</feature>
<dbReference type="InterPro" id="IPR001005">
    <property type="entry name" value="SANT/Myb"/>
</dbReference>